<dbReference type="EMBL" id="BOOG01000055">
    <property type="protein sequence ID" value="GIH72571.1"/>
    <property type="molecule type" value="Genomic_DNA"/>
</dbReference>
<name>A0A8J3W2A0_9ACTN</name>
<gene>
    <name evidence="1" type="ORF">Mth01_48240</name>
</gene>
<evidence type="ECO:0000313" key="1">
    <source>
        <dbReference type="EMBL" id="GIH72571.1"/>
    </source>
</evidence>
<organism evidence="1 2">
    <name type="scientific">Sphaerimonospora thailandensis</name>
    <dbReference type="NCBI Taxonomy" id="795644"/>
    <lineage>
        <taxon>Bacteria</taxon>
        <taxon>Bacillati</taxon>
        <taxon>Actinomycetota</taxon>
        <taxon>Actinomycetes</taxon>
        <taxon>Streptosporangiales</taxon>
        <taxon>Streptosporangiaceae</taxon>
        <taxon>Sphaerimonospora</taxon>
    </lineage>
</organism>
<protein>
    <submittedName>
        <fullName evidence="1">Uncharacterized protein</fullName>
    </submittedName>
</protein>
<sequence length="93" mass="10259">MFCAARSVAFVLSNSASWARSTASRASGVLRSTLPNCEPKSSYVLEDGHTCAQAARDFNLVAETIRNRVNVEQERRKARLLRHLPCLPGSQEP</sequence>
<dbReference type="AlphaFoldDB" id="A0A8J3W2A0"/>
<proteinExistence type="predicted"/>
<reference evidence="1" key="1">
    <citation type="submission" date="2021-01" db="EMBL/GenBank/DDBJ databases">
        <title>Whole genome shotgun sequence of Sphaerimonospora thailandensis NBRC 107569.</title>
        <authorList>
            <person name="Komaki H."/>
            <person name="Tamura T."/>
        </authorList>
    </citation>
    <scope>NUCLEOTIDE SEQUENCE</scope>
    <source>
        <strain evidence="1">NBRC 107569</strain>
    </source>
</reference>
<keyword evidence="2" id="KW-1185">Reference proteome</keyword>
<dbReference type="Proteomes" id="UP000610966">
    <property type="component" value="Unassembled WGS sequence"/>
</dbReference>
<evidence type="ECO:0000313" key="2">
    <source>
        <dbReference type="Proteomes" id="UP000610966"/>
    </source>
</evidence>
<accession>A0A8J3W2A0</accession>
<comment type="caution">
    <text evidence="1">The sequence shown here is derived from an EMBL/GenBank/DDBJ whole genome shotgun (WGS) entry which is preliminary data.</text>
</comment>